<accession>A0A4Z0WAE7</accession>
<dbReference type="RefSeq" id="WP_135484852.1">
    <property type="nucleotide sequence ID" value="NZ_SRMF01000014.1"/>
</dbReference>
<comment type="caution">
    <text evidence="1">The sequence shown here is derived from an EMBL/GenBank/DDBJ whole genome shotgun (WGS) entry which is preliminary data.</text>
</comment>
<dbReference type="Proteomes" id="UP000297475">
    <property type="component" value="Unassembled WGS sequence"/>
</dbReference>
<dbReference type="SUPFAM" id="SSF55486">
    <property type="entry name" value="Metalloproteases ('zincins'), catalytic domain"/>
    <property type="match status" value="1"/>
</dbReference>
<keyword evidence="2" id="KW-1185">Reference proteome</keyword>
<evidence type="ECO:0008006" key="3">
    <source>
        <dbReference type="Google" id="ProtNLM"/>
    </source>
</evidence>
<protein>
    <recommendedName>
        <fullName evidence="3">Peptidase M3A/M3B catalytic domain-containing protein</fullName>
    </recommendedName>
</protein>
<evidence type="ECO:0000313" key="2">
    <source>
        <dbReference type="Proteomes" id="UP000297475"/>
    </source>
</evidence>
<dbReference type="AlphaFoldDB" id="A0A4Z0WAE7"/>
<dbReference type="OrthoDB" id="9766487at2"/>
<dbReference type="Gene3D" id="1.10.1370.20">
    <property type="entry name" value="Oligoendopeptidase f, C-terminal domain"/>
    <property type="match status" value="1"/>
</dbReference>
<dbReference type="InterPro" id="IPR042088">
    <property type="entry name" value="OligoPept_F_C"/>
</dbReference>
<gene>
    <name evidence="1" type="ORF">E4656_18700</name>
</gene>
<evidence type="ECO:0000313" key="1">
    <source>
        <dbReference type="EMBL" id="TGG90294.1"/>
    </source>
</evidence>
<sequence>MDSQWQIQCLDISEMQASAAQLEQWAGEIATAIPTALKCATPDTLRPLIREYLDLDQAFEALSAQITLQRLEGRTTKQSQSMLERLQADLSQTLMAQTQPLLSELQQHSDHWCIAMPEHQTWLTSLQRYRCDQPDFAQTLRTLGAQYQQLASQLQPEKGSCRAALADLLRQRVELEKTVQGDGLPLALRLWCRQNDVDKKQLTRVLEPEFQAVHHYIREVQHQNALSFCTLNDFRAFEQDRMAIPAMLPEDAVQLILQALNDLNPQSAERLHLLVQKGRLAVRPSDSNTVPLCLDTPMGSWVRLPYVPDLYHLMLLMHELGHALHQEQHRAAGNGHIPLPAVESEMAALSAEQTLAHWLMQSGGPMAEPADHYLQYQRMEMDHRHRMLARFELALHDLPEVTEQSISQLWLNVNQAFYGETIELPEDFQWVWCEVHHFFTAPYYLLAYPLAMRNAQPLTDMSL</sequence>
<proteinExistence type="predicted"/>
<organism evidence="1 2">
    <name type="scientific">Natronospirillum operosum</name>
    <dbReference type="NCBI Taxonomy" id="2759953"/>
    <lineage>
        <taxon>Bacteria</taxon>
        <taxon>Pseudomonadati</taxon>
        <taxon>Pseudomonadota</taxon>
        <taxon>Gammaproteobacteria</taxon>
        <taxon>Oceanospirillales</taxon>
        <taxon>Natronospirillaceae</taxon>
        <taxon>Natronospirillum</taxon>
    </lineage>
</organism>
<dbReference type="EMBL" id="SRMF01000014">
    <property type="protein sequence ID" value="TGG90294.1"/>
    <property type="molecule type" value="Genomic_DNA"/>
</dbReference>
<name>A0A4Z0WAE7_9GAMM</name>
<reference evidence="1 2" key="1">
    <citation type="submission" date="2019-04" db="EMBL/GenBank/DDBJ databases">
        <title>Natronospirillum operosus gen. nov., sp. nov., a haloalkaliphilic satellite isolated from decaying biomass of laboratory culture of cyanobacterium Geitlerinema sp. and proposal of Natronospirillaceae fam. nov. and Saccharospirillaceae fam. nov.</title>
        <authorList>
            <person name="Kevbrin V."/>
            <person name="Boltyanskaya Y."/>
            <person name="Koziaeva V."/>
            <person name="Grouzdev D.S."/>
            <person name="Park M."/>
            <person name="Cho J."/>
        </authorList>
    </citation>
    <scope>NUCLEOTIDE SEQUENCE [LARGE SCALE GENOMIC DNA]</scope>
    <source>
        <strain evidence="1 2">G-116</strain>
    </source>
</reference>